<evidence type="ECO:0000313" key="3">
    <source>
        <dbReference type="Proteomes" id="UP001221142"/>
    </source>
</evidence>
<feature type="compositionally biased region" description="Low complexity" evidence="1">
    <location>
        <begin position="26"/>
        <end position="35"/>
    </location>
</feature>
<comment type="caution">
    <text evidence="2">The sequence shown here is derived from an EMBL/GenBank/DDBJ whole genome shotgun (WGS) entry which is preliminary data.</text>
</comment>
<feature type="region of interest" description="Disordered" evidence="1">
    <location>
        <begin position="1"/>
        <end position="104"/>
    </location>
</feature>
<dbReference type="Proteomes" id="UP001221142">
    <property type="component" value="Unassembled WGS sequence"/>
</dbReference>
<organism evidence="2 3">
    <name type="scientific">Roridomyces roridus</name>
    <dbReference type="NCBI Taxonomy" id="1738132"/>
    <lineage>
        <taxon>Eukaryota</taxon>
        <taxon>Fungi</taxon>
        <taxon>Dikarya</taxon>
        <taxon>Basidiomycota</taxon>
        <taxon>Agaricomycotina</taxon>
        <taxon>Agaricomycetes</taxon>
        <taxon>Agaricomycetidae</taxon>
        <taxon>Agaricales</taxon>
        <taxon>Marasmiineae</taxon>
        <taxon>Mycenaceae</taxon>
        <taxon>Roridomyces</taxon>
    </lineage>
</organism>
<feature type="compositionally biased region" description="Acidic residues" evidence="1">
    <location>
        <begin position="491"/>
        <end position="509"/>
    </location>
</feature>
<feature type="compositionally biased region" description="Basic and acidic residues" evidence="1">
    <location>
        <begin position="332"/>
        <end position="347"/>
    </location>
</feature>
<keyword evidence="3" id="KW-1185">Reference proteome</keyword>
<feature type="region of interest" description="Disordered" evidence="1">
    <location>
        <begin position="379"/>
        <end position="401"/>
    </location>
</feature>
<proteinExistence type="predicted"/>
<dbReference type="AlphaFoldDB" id="A0AAD7BDD9"/>
<evidence type="ECO:0000313" key="2">
    <source>
        <dbReference type="EMBL" id="KAJ7617920.1"/>
    </source>
</evidence>
<name>A0AAD7BDD9_9AGAR</name>
<feature type="compositionally biased region" description="Low complexity" evidence="1">
    <location>
        <begin position="44"/>
        <end position="79"/>
    </location>
</feature>
<accession>A0AAD7BDD9</accession>
<dbReference type="EMBL" id="JARKIF010000020">
    <property type="protein sequence ID" value="KAJ7617920.1"/>
    <property type="molecule type" value="Genomic_DNA"/>
</dbReference>
<sequence length="520" mass="56506">MPPKRKGSTNNVTLKTKKARSKFTRGTTSVPASGSGAAGGGAAGPASGTAGAATGAAGASGAAAGSSGGSEAAGAPTAANADPKPKTRRKQHGIAPDNVPEFAKATQPAFQRHIRMACSLFTADAVLTPADDFIDHYDKRFDGDDDMEAHVRSLVDVARQPNADALKRAKRLLKEAKVVADGDGAAGEYGNIARDIAEIPAEHISFFYGAVSKAGLKTFHPDVFGPLQSTYNVLHRHIAVSTFSNIAQWHGFSALEVSVNVATDYHLLSEMYDNFVYGTIKGNSHKEFNTPGSLALAHQRQNAVKRRARRSDVRYQKVKQLGYRKPILRMAEEATHSDDERVPGGDSRKKRGLLKFPKSGRNVILGAFYDTIDAKIKEPLGRTPGARHPEDRKLHPDTSKTSRLSRILPEGIPIDYFDPEFFNKLDPRERAKYAKTGVAFPLPQYCTNEHHSDWAKMGKKDFMVKYGNDVLKLYNLPTAEELAAFEAEDKQAEEDGEPTDLDDTSDEEEPQRADGGDMED</sequence>
<protein>
    <submittedName>
        <fullName evidence="2">Uncharacterized protein</fullName>
    </submittedName>
</protein>
<gene>
    <name evidence="2" type="ORF">FB45DRAFT_1103235</name>
</gene>
<reference evidence="2" key="1">
    <citation type="submission" date="2023-03" db="EMBL/GenBank/DDBJ databases">
        <title>Massive genome expansion in bonnet fungi (Mycena s.s.) driven by repeated elements and novel gene families across ecological guilds.</title>
        <authorList>
            <consortium name="Lawrence Berkeley National Laboratory"/>
            <person name="Harder C.B."/>
            <person name="Miyauchi S."/>
            <person name="Viragh M."/>
            <person name="Kuo A."/>
            <person name="Thoen E."/>
            <person name="Andreopoulos B."/>
            <person name="Lu D."/>
            <person name="Skrede I."/>
            <person name="Drula E."/>
            <person name="Henrissat B."/>
            <person name="Morin E."/>
            <person name="Kohler A."/>
            <person name="Barry K."/>
            <person name="LaButti K."/>
            <person name="Morin E."/>
            <person name="Salamov A."/>
            <person name="Lipzen A."/>
            <person name="Mereny Z."/>
            <person name="Hegedus B."/>
            <person name="Baldrian P."/>
            <person name="Stursova M."/>
            <person name="Weitz H."/>
            <person name="Taylor A."/>
            <person name="Grigoriev I.V."/>
            <person name="Nagy L.G."/>
            <person name="Martin F."/>
            <person name="Kauserud H."/>
        </authorList>
    </citation>
    <scope>NUCLEOTIDE SEQUENCE</scope>
    <source>
        <strain evidence="2">9284</strain>
    </source>
</reference>
<feature type="compositionally biased region" description="Basic and acidic residues" evidence="1">
    <location>
        <begin position="387"/>
        <end position="400"/>
    </location>
</feature>
<feature type="compositionally biased region" description="Basic and acidic residues" evidence="1">
    <location>
        <begin position="510"/>
        <end position="520"/>
    </location>
</feature>
<feature type="region of interest" description="Disordered" evidence="1">
    <location>
        <begin position="484"/>
        <end position="520"/>
    </location>
</feature>
<feature type="region of interest" description="Disordered" evidence="1">
    <location>
        <begin position="332"/>
        <end position="353"/>
    </location>
</feature>
<evidence type="ECO:0000256" key="1">
    <source>
        <dbReference type="SAM" id="MobiDB-lite"/>
    </source>
</evidence>